<keyword evidence="4" id="KW-0012">Acyltransferase</keyword>
<dbReference type="Pfam" id="PF01757">
    <property type="entry name" value="Acyl_transf_3"/>
    <property type="match status" value="1"/>
</dbReference>
<dbReference type="InterPro" id="IPR050879">
    <property type="entry name" value="Acyltransferase_3"/>
</dbReference>
<feature type="transmembrane region" description="Helical" evidence="1">
    <location>
        <begin position="199"/>
        <end position="221"/>
    </location>
</feature>
<keyword evidence="4" id="KW-0808">Transferase</keyword>
<dbReference type="EMBL" id="JBDIME010000014">
    <property type="protein sequence ID" value="MEN2791109.1"/>
    <property type="molecule type" value="Genomic_DNA"/>
</dbReference>
<evidence type="ECO:0000313" key="4">
    <source>
        <dbReference type="EMBL" id="MEN2791109.1"/>
    </source>
</evidence>
<feature type="transmembrane region" description="Helical" evidence="1">
    <location>
        <begin position="284"/>
        <end position="304"/>
    </location>
</feature>
<proteinExistence type="predicted"/>
<feature type="transmembrane region" description="Helical" evidence="1">
    <location>
        <begin position="144"/>
        <end position="166"/>
    </location>
</feature>
<feature type="transmembrane region" description="Helical" evidence="1">
    <location>
        <begin position="356"/>
        <end position="375"/>
    </location>
</feature>
<evidence type="ECO:0000256" key="1">
    <source>
        <dbReference type="SAM" id="Phobius"/>
    </source>
</evidence>
<feature type="transmembrane region" description="Helical" evidence="1">
    <location>
        <begin position="228"/>
        <end position="246"/>
    </location>
</feature>
<protein>
    <submittedName>
        <fullName evidence="4">Acyltransferase family protein</fullName>
        <ecNumber evidence="4">2.3.1.-</ecNumber>
    </submittedName>
</protein>
<keyword evidence="1" id="KW-0472">Membrane</keyword>
<feature type="transmembrane region" description="Helical" evidence="1">
    <location>
        <begin position="316"/>
        <end position="335"/>
    </location>
</feature>
<comment type="caution">
    <text evidence="4">The sequence shown here is derived from an EMBL/GenBank/DDBJ whole genome shotgun (WGS) entry which is preliminary data.</text>
</comment>
<feature type="transmembrane region" description="Helical" evidence="1">
    <location>
        <begin position="85"/>
        <end position="106"/>
    </location>
</feature>
<name>A0ABU9Y5M5_9SPHN</name>
<evidence type="ECO:0000259" key="3">
    <source>
        <dbReference type="Pfam" id="PF19040"/>
    </source>
</evidence>
<dbReference type="RefSeq" id="WP_343888902.1">
    <property type="nucleotide sequence ID" value="NZ_BAAAEH010000014.1"/>
</dbReference>
<dbReference type="PANTHER" id="PTHR23028">
    <property type="entry name" value="ACETYLTRANSFERASE"/>
    <property type="match status" value="1"/>
</dbReference>
<feature type="domain" description="SGNH" evidence="3">
    <location>
        <begin position="412"/>
        <end position="648"/>
    </location>
</feature>
<keyword evidence="5" id="KW-1185">Reference proteome</keyword>
<keyword evidence="1" id="KW-1133">Transmembrane helix</keyword>
<accession>A0ABU9Y5M5</accession>
<feature type="transmembrane region" description="Helical" evidence="1">
    <location>
        <begin position="173"/>
        <end position="193"/>
    </location>
</feature>
<dbReference type="InterPro" id="IPR043968">
    <property type="entry name" value="SGNH"/>
</dbReference>
<dbReference type="PANTHER" id="PTHR23028:SF53">
    <property type="entry name" value="ACYL_TRANSF_3 DOMAIN-CONTAINING PROTEIN"/>
    <property type="match status" value="1"/>
</dbReference>
<evidence type="ECO:0000313" key="5">
    <source>
        <dbReference type="Proteomes" id="UP001419910"/>
    </source>
</evidence>
<organism evidence="4 5">
    <name type="scientific">Sphingomonas oligophenolica</name>
    <dbReference type="NCBI Taxonomy" id="301154"/>
    <lineage>
        <taxon>Bacteria</taxon>
        <taxon>Pseudomonadati</taxon>
        <taxon>Pseudomonadota</taxon>
        <taxon>Alphaproteobacteria</taxon>
        <taxon>Sphingomonadales</taxon>
        <taxon>Sphingomonadaceae</taxon>
        <taxon>Sphingomonas</taxon>
    </lineage>
</organism>
<dbReference type="GO" id="GO:0016746">
    <property type="term" value="F:acyltransferase activity"/>
    <property type="evidence" value="ECO:0007669"/>
    <property type="project" value="UniProtKB-KW"/>
</dbReference>
<dbReference type="InterPro" id="IPR002656">
    <property type="entry name" value="Acyl_transf_3_dom"/>
</dbReference>
<dbReference type="Pfam" id="PF19040">
    <property type="entry name" value="SGNH"/>
    <property type="match status" value="1"/>
</dbReference>
<keyword evidence="1" id="KW-0812">Transmembrane</keyword>
<dbReference type="EC" id="2.3.1.-" evidence="4"/>
<dbReference type="Proteomes" id="UP001419910">
    <property type="component" value="Unassembled WGS sequence"/>
</dbReference>
<gene>
    <name evidence="4" type="ORF">ABC974_15850</name>
</gene>
<reference evidence="4 5" key="1">
    <citation type="submission" date="2024-05" db="EMBL/GenBank/DDBJ databases">
        <authorList>
            <person name="Liu Q."/>
            <person name="Xin Y.-H."/>
        </authorList>
    </citation>
    <scope>NUCLEOTIDE SEQUENCE [LARGE SCALE GENOMIC DNA]</scope>
    <source>
        <strain evidence="4 5">CGMCC 1.10181</strain>
    </source>
</reference>
<feature type="domain" description="Acyltransferase 3" evidence="2">
    <location>
        <begin position="18"/>
        <end position="337"/>
    </location>
</feature>
<feature type="transmembrane region" description="Helical" evidence="1">
    <location>
        <begin position="252"/>
        <end position="272"/>
    </location>
</feature>
<evidence type="ECO:0000259" key="2">
    <source>
        <dbReference type="Pfam" id="PF01757"/>
    </source>
</evidence>
<sequence>MSSTENGIAEPRAGGYRPEIDGLRAIAVLAVMLFHARVRGFSGGFVGVDIFLVISGYLIAQLILRESAAGSFTLIGFYERRVRRILPALLAMLIASGLAGLILLPIDFRPFGESLTAISLFASNLLFWNWGGYFTLTEDATPLLHTWSLAVEEQFYILFPALLLLARRGGQRMIWASLAAAALGSFAYSVWATHGHAEAAFYSPLSRAWEFLAGALLASAIVPTPRRAIGDIAAVLGIVLIAHTILHLHDTTFFPGVEAVAPVLGSVLMLFGSEAPGSRVGRVLAMRPLAAIGLISYSLYLWHWPLIVFGGYYAPQPYGLIRIAMALLAFPVAWLSWRYVELPFRKPRLLLSRRTLFISAVAASSVLALYGVAIWRANGFPGRFDQTIQRLSERQPQPDYGCANRSIEEMRTDTHCLIGGGGPRPSFVLWGDSHAAVYFPALDALARRYRVSGYDAAWLGCPPLIPIRARDNRPEKWMLRAEKIRQCDAHNKQVMQFVIATRPRVVLVAAEWGAYSGGKHALAEAPDISGIPFRTSVEKLRALGIHVYVVQDVPSATLAEPRALAKAHLTGRTIALEPDLAAYLRRDTSFRAMTSDLQRRGLIEVIEPALRLCDRQRCHVTENNYPIYYDSNHLSARGAFLVAPIFEPMMRFLAAPPSPPARNWPTR</sequence>
<feature type="transmembrane region" description="Helical" evidence="1">
    <location>
        <begin position="44"/>
        <end position="64"/>
    </location>
</feature>